<dbReference type="GO" id="GO:0005737">
    <property type="term" value="C:cytoplasm"/>
    <property type="evidence" value="ECO:0007669"/>
    <property type="project" value="UniProtKB-SubCell"/>
</dbReference>
<gene>
    <name evidence="6" type="ORF">TEOVI_000269600</name>
</gene>
<dbReference type="GO" id="GO:0006281">
    <property type="term" value="P:DNA repair"/>
    <property type="evidence" value="ECO:0007669"/>
    <property type="project" value="InterPro"/>
</dbReference>
<comment type="caution">
    <text evidence="6">The sequence shown here is derived from an EMBL/GenBank/DDBJ whole genome shotgun (WGS) entry which is preliminary data.</text>
</comment>
<organism evidence="6 7">
    <name type="scientific">Trypanosoma equiperdum</name>
    <dbReference type="NCBI Taxonomy" id="5694"/>
    <lineage>
        <taxon>Eukaryota</taxon>
        <taxon>Discoba</taxon>
        <taxon>Euglenozoa</taxon>
        <taxon>Kinetoplastea</taxon>
        <taxon>Metakinetoplastina</taxon>
        <taxon>Trypanosomatida</taxon>
        <taxon>Trypanosomatidae</taxon>
        <taxon>Trypanosoma</taxon>
    </lineage>
</organism>
<keyword evidence="4 6" id="KW-0255">Endonuclease</keyword>
<dbReference type="VEuPathDB" id="TriTrypDB:TEOVI_000269600"/>
<accession>A0A1G4IFL4</accession>
<evidence type="ECO:0000313" key="7">
    <source>
        <dbReference type="Proteomes" id="UP000195570"/>
    </source>
</evidence>
<reference evidence="6" key="1">
    <citation type="submission" date="2016-09" db="EMBL/GenBank/DDBJ databases">
        <authorList>
            <person name="Hebert L."/>
            <person name="Moumen B."/>
        </authorList>
    </citation>
    <scope>NUCLEOTIDE SEQUENCE [LARGE SCALE GENOMIC DNA]</scope>
    <source>
        <strain evidence="6">OVI</strain>
    </source>
</reference>
<dbReference type="GO" id="GO:0016891">
    <property type="term" value="F:RNA endonuclease activity producing 5'-phosphomonoesters, hydrolytic mechanism"/>
    <property type="evidence" value="ECO:0007669"/>
    <property type="project" value="TreeGrafter"/>
</dbReference>
<dbReference type="InterPro" id="IPR007581">
    <property type="entry name" value="Endonuclease-V"/>
</dbReference>
<dbReference type="PANTHER" id="PTHR28511">
    <property type="entry name" value="ENDONUCLEASE V"/>
    <property type="match status" value="1"/>
</dbReference>
<dbReference type="Pfam" id="PF04493">
    <property type="entry name" value="Endonuclease_5"/>
    <property type="match status" value="1"/>
</dbReference>
<dbReference type="Proteomes" id="UP000195570">
    <property type="component" value="Unassembled WGS sequence"/>
</dbReference>
<evidence type="ECO:0000313" key="6">
    <source>
        <dbReference type="EMBL" id="SCU71116.1"/>
    </source>
</evidence>
<evidence type="ECO:0000256" key="2">
    <source>
        <dbReference type="ARBA" id="ARBA00022490"/>
    </source>
</evidence>
<sequence>MGVGEMSEVTATKLDMWASMQKRLAAEVCVPNTNGMVELYEEGTECVKAPRDSFLLPHHLVEEFASSAIGPQLERDERRRGRHSPPILRHVGGVDISFIQGGDTAVACLAVMEYPSMKVCRTFVQRCEVKEPYITSYLAFREAGPLVQLIESVRDELFEEACFPQLLLVDGCGVHHPLRCGLASHLGVVLDIPTVGCAKKFLSIDGITRDSMDARFAEEHTVASRRFEGTYLSSSSGVCEACFVPIIGESGRLWGYAATPNRRVKNPIFISPGNRVGYAEAAALAVSMCKYRVPEPIRAADLHSREFIRRIQLNEC</sequence>
<keyword evidence="3" id="KW-0540">Nuclease</keyword>
<protein>
    <submittedName>
        <fullName evidence="6">Endonuclease V, putative</fullName>
    </submittedName>
</protein>
<evidence type="ECO:0000256" key="5">
    <source>
        <dbReference type="ARBA" id="ARBA00022801"/>
    </source>
</evidence>
<dbReference type="GO" id="GO:0003727">
    <property type="term" value="F:single-stranded RNA binding"/>
    <property type="evidence" value="ECO:0007669"/>
    <property type="project" value="TreeGrafter"/>
</dbReference>
<dbReference type="Gene3D" id="3.30.2170.10">
    <property type="entry name" value="archaeoglobus fulgidus dsm 4304 superfamily"/>
    <property type="match status" value="1"/>
</dbReference>
<comment type="subcellular location">
    <subcellularLocation>
        <location evidence="1">Cytoplasm</location>
    </subcellularLocation>
</comment>
<keyword evidence="7" id="KW-1185">Reference proteome</keyword>
<keyword evidence="5" id="KW-0378">Hydrolase</keyword>
<dbReference type="RefSeq" id="XP_067081831.1">
    <property type="nucleotide sequence ID" value="XM_067225730.1"/>
</dbReference>
<proteinExistence type="predicted"/>
<dbReference type="PANTHER" id="PTHR28511:SF1">
    <property type="entry name" value="ENDONUCLEASE V"/>
    <property type="match status" value="1"/>
</dbReference>
<evidence type="ECO:0000256" key="1">
    <source>
        <dbReference type="ARBA" id="ARBA00004496"/>
    </source>
</evidence>
<dbReference type="EMBL" id="CZPT02001574">
    <property type="protein sequence ID" value="SCU71116.1"/>
    <property type="molecule type" value="Genomic_DNA"/>
</dbReference>
<dbReference type="CDD" id="cd06559">
    <property type="entry name" value="Endonuclease_V"/>
    <property type="match status" value="1"/>
</dbReference>
<dbReference type="GO" id="GO:0005730">
    <property type="term" value="C:nucleolus"/>
    <property type="evidence" value="ECO:0007669"/>
    <property type="project" value="TreeGrafter"/>
</dbReference>
<keyword evidence="2" id="KW-0963">Cytoplasm</keyword>
<dbReference type="GeneID" id="92376636"/>
<name>A0A1G4IFL4_TRYEQ</name>
<evidence type="ECO:0000256" key="3">
    <source>
        <dbReference type="ARBA" id="ARBA00022722"/>
    </source>
</evidence>
<dbReference type="AlphaFoldDB" id="A0A1G4IFL4"/>
<evidence type="ECO:0000256" key="4">
    <source>
        <dbReference type="ARBA" id="ARBA00022759"/>
    </source>
</evidence>